<organism evidence="3 4">
    <name type="scientific">Saccharothrix xinjiangensis</name>
    <dbReference type="NCBI Taxonomy" id="204798"/>
    <lineage>
        <taxon>Bacteria</taxon>
        <taxon>Bacillati</taxon>
        <taxon>Actinomycetota</taxon>
        <taxon>Actinomycetes</taxon>
        <taxon>Pseudonocardiales</taxon>
        <taxon>Pseudonocardiaceae</taxon>
        <taxon>Saccharothrix</taxon>
    </lineage>
</organism>
<keyword evidence="4" id="KW-1185">Reference proteome</keyword>
<feature type="transmembrane region" description="Helical" evidence="2">
    <location>
        <begin position="70"/>
        <end position="89"/>
    </location>
</feature>
<gene>
    <name evidence="3" type="ORF">ACFPFM_29985</name>
</gene>
<evidence type="ECO:0000313" key="3">
    <source>
        <dbReference type="EMBL" id="MFC5057964.1"/>
    </source>
</evidence>
<dbReference type="Proteomes" id="UP001595833">
    <property type="component" value="Unassembled WGS sequence"/>
</dbReference>
<sequence>MTAATVESQTVPEPPKLHQPKRALIAVGEVVLGVLLVLVAAWCWQRGVEHHSYSIPDREPLGATRYRGNWIGAAVALATVAGVLLLDAIRQVVLAVRTRQPEDSSDEDFADRDSFGQGQGQGQGPEPQSDGAPTGGPRADR</sequence>
<name>A0ABV9Y6J7_9PSEU</name>
<keyword evidence="2" id="KW-0472">Membrane</keyword>
<dbReference type="RefSeq" id="WP_344036256.1">
    <property type="nucleotide sequence ID" value="NZ_BAAAKE010000004.1"/>
</dbReference>
<dbReference type="EMBL" id="JBHSJB010000028">
    <property type="protein sequence ID" value="MFC5057964.1"/>
    <property type="molecule type" value="Genomic_DNA"/>
</dbReference>
<feature type="region of interest" description="Disordered" evidence="1">
    <location>
        <begin position="98"/>
        <end position="141"/>
    </location>
</feature>
<comment type="caution">
    <text evidence="3">The sequence shown here is derived from an EMBL/GenBank/DDBJ whole genome shotgun (WGS) entry which is preliminary data.</text>
</comment>
<reference evidence="4" key="1">
    <citation type="journal article" date="2019" name="Int. J. Syst. Evol. Microbiol.">
        <title>The Global Catalogue of Microorganisms (GCM) 10K type strain sequencing project: providing services to taxonomists for standard genome sequencing and annotation.</title>
        <authorList>
            <consortium name="The Broad Institute Genomics Platform"/>
            <consortium name="The Broad Institute Genome Sequencing Center for Infectious Disease"/>
            <person name="Wu L."/>
            <person name="Ma J."/>
        </authorList>
    </citation>
    <scope>NUCLEOTIDE SEQUENCE [LARGE SCALE GENOMIC DNA]</scope>
    <source>
        <strain evidence="4">KCTC 12848</strain>
    </source>
</reference>
<evidence type="ECO:0000313" key="4">
    <source>
        <dbReference type="Proteomes" id="UP001595833"/>
    </source>
</evidence>
<evidence type="ECO:0000256" key="2">
    <source>
        <dbReference type="SAM" id="Phobius"/>
    </source>
</evidence>
<accession>A0ABV9Y6J7</accession>
<protein>
    <submittedName>
        <fullName evidence="3">Uncharacterized protein</fullName>
    </submittedName>
</protein>
<keyword evidence="2" id="KW-1133">Transmembrane helix</keyword>
<proteinExistence type="predicted"/>
<feature type="transmembrane region" description="Helical" evidence="2">
    <location>
        <begin position="23"/>
        <end position="44"/>
    </location>
</feature>
<evidence type="ECO:0000256" key="1">
    <source>
        <dbReference type="SAM" id="MobiDB-lite"/>
    </source>
</evidence>
<keyword evidence="2" id="KW-0812">Transmembrane</keyword>